<sequence length="331" mass="35919">MKKIALIAPLLMLLIAGCSKHGEAGKSGSQVVARVNGSELTVHQLNFALSKMGKLDQSQLKAASEKVLQQMVEMELLKQKAVEAKLDRDPRILQMLEDARQQVLAQAYIQKIASRPIAPSGDEIRKFYDTHPELFSERQVYGIQEFVVKDGNAHASEIEAGIHAARTAEDVSKWLKDNHYVFNANASRKAAEQLPLDLLKQLNTLKVGDTVVVRSPDALVLLFLAKIDREPIDLEQAQPAIQRYLVNASQQALVKNEVAALRKQANVEFLGDFSTMASNMAVDSGEESASGATPVAANPQATVPQVAVTPEAEPAPPAHNPAIEKGLAGLQ</sequence>
<comment type="similarity">
    <text evidence="2">Belongs to the PpiC/parvulin rotamase family.</text>
</comment>
<name>A0A1G9BUT8_9PROT</name>
<dbReference type="PROSITE" id="PS51257">
    <property type="entry name" value="PROKAR_LIPOPROTEIN"/>
    <property type="match status" value="1"/>
</dbReference>
<evidence type="ECO:0000256" key="3">
    <source>
        <dbReference type="ARBA" id="ARBA00013194"/>
    </source>
</evidence>
<evidence type="ECO:0000259" key="9">
    <source>
        <dbReference type="Pfam" id="PF13145"/>
    </source>
</evidence>
<dbReference type="SUPFAM" id="SSF109998">
    <property type="entry name" value="Triger factor/SurA peptide-binding domain-like"/>
    <property type="match status" value="1"/>
</dbReference>
<dbReference type="NCBIfam" id="TIGR02925">
    <property type="entry name" value="cis_trans_EpsD"/>
    <property type="match status" value="1"/>
</dbReference>
<evidence type="ECO:0000256" key="2">
    <source>
        <dbReference type="ARBA" id="ARBA00007656"/>
    </source>
</evidence>
<feature type="region of interest" description="Disordered" evidence="7">
    <location>
        <begin position="282"/>
        <end position="331"/>
    </location>
</feature>
<feature type="chain" id="PRO_5011603547" description="peptidylprolyl isomerase" evidence="8">
    <location>
        <begin position="22"/>
        <end position="331"/>
    </location>
</feature>
<dbReference type="GO" id="GO:0003755">
    <property type="term" value="F:peptidyl-prolyl cis-trans isomerase activity"/>
    <property type="evidence" value="ECO:0007669"/>
    <property type="project" value="UniProtKB-KW"/>
</dbReference>
<dbReference type="InterPro" id="IPR050245">
    <property type="entry name" value="PrsA_foldase"/>
</dbReference>
<dbReference type="PANTHER" id="PTHR47245">
    <property type="entry name" value="PEPTIDYLPROLYL ISOMERASE"/>
    <property type="match status" value="1"/>
</dbReference>
<evidence type="ECO:0000313" key="11">
    <source>
        <dbReference type="Proteomes" id="UP000198629"/>
    </source>
</evidence>
<reference evidence="11" key="1">
    <citation type="submission" date="2016-10" db="EMBL/GenBank/DDBJ databases">
        <authorList>
            <person name="Varghese N."/>
            <person name="Submissions S."/>
        </authorList>
    </citation>
    <scope>NUCLEOTIDE SEQUENCE [LARGE SCALE GENOMIC DNA]</scope>
    <source>
        <strain evidence="11">CBMB127</strain>
    </source>
</reference>
<dbReference type="Gene3D" id="1.10.8.1040">
    <property type="match status" value="1"/>
</dbReference>
<dbReference type="OrthoDB" id="5564407at2"/>
<dbReference type="EMBL" id="FNFX01000002">
    <property type="protein sequence ID" value="SDK43232.1"/>
    <property type="molecule type" value="Genomic_DNA"/>
</dbReference>
<dbReference type="RefSeq" id="WP_091471366.1">
    <property type="nucleotide sequence ID" value="NZ_FNFX01000002.1"/>
</dbReference>
<dbReference type="EC" id="5.2.1.8" evidence="3"/>
<keyword evidence="5" id="KW-0697">Rotamase</keyword>
<feature type="compositionally biased region" description="Low complexity" evidence="7">
    <location>
        <begin position="303"/>
        <end position="312"/>
    </location>
</feature>
<dbReference type="InterPro" id="IPR027304">
    <property type="entry name" value="Trigger_fact/SurA_dom_sf"/>
</dbReference>
<dbReference type="AlphaFoldDB" id="A0A1G9BUT8"/>
<feature type="signal peptide" evidence="8">
    <location>
        <begin position="1"/>
        <end position="21"/>
    </location>
</feature>
<evidence type="ECO:0000313" key="10">
    <source>
        <dbReference type="EMBL" id="SDK43232.1"/>
    </source>
</evidence>
<protein>
    <recommendedName>
        <fullName evidence="3">peptidylprolyl isomerase</fullName>
        <ecNumber evidence="3">5.2.1.8</ecNumber>
    </recommendedName>
</protein>
<dbReference type="STRING" id="492660.SAMN05192566_1358"/>
<dbReference type="InterPro" id="IPR000297">
    <property type="entry name" value="PPIase_PpiC"/>
</dbReference>
<evidence type="ECO:0000256" key="8">
    <source>
        <dbReference type="SAM" id="SignalP"/>
    </source>
</evidence>
<keyword evidence="4 8" id="KW-0732">Signal</keyword>
<evidence type="ECO:0000256" key="5">
    <source>
        <dbReference type="ARBA" id="ARBA00023110"/>
    </source>
</evidence>
<organism evidence="10 11">
    <name type="scientific">Methylophilus rhizosphaerae</name>
    <dbReference type="NCBI Taxonomy" id="492660"/>
    <lineage>
        <taxon>Bacteria</taxon>
        <taxon>Pseudomonadati</taxon>
        <taxon>Pseudomonadota</taxon>
        <taxon>Betaproteobacteria</taxon>
        <taxon>Nitrosomonadales</taxon>
        <taxon>Methylophilaceae</taxon>
        <taxon>Methylophilus</taxon>
    </lineage>
</organism>
<keyword evidence="11" id="KW-1185">Reference proteome</keyword>
<feature type="domain" description="PpiC" evidence="9">
    <location>
        <begin position="120"/>
        <end position="238"/>
    </location>
</feature>
<evidence type="ECO:0000256" key="4">
    <source>
        <dbReference type="ARBA" id="ARBA00022729"/>
    </source>
</evidence>
<keyword evidence="6 10" id="KW-0413">Isomerase</keyword>
<dbReference type="PANTHER" id="PTHR47245:SF1">
    <property type="entry name" value="FOLDASE PROTEIN PRSA"/>
    <property type="match status" value="1"/>
</dbReference>
<dbReference type="Pfam" id="PF13145">
    <property type="entry name" value="Rotamase_2"/>
    <property type="match status" value="1"/>
</dbReference>
<gene>
    <name evidence="10" type="ORF">SAMN05192566_1358</name>
</gene>
<proteinExistence type="inferred from homology"/>
<accession>A0A1G9BUT8</accession>
<dbReference type="InterPro" id="IPR014274">
    <property type="entry name" value="PPIase_EpsD"/>
</dbReference>
<evidence type="ECO:0000256" key="6">
    <source>
        <dbReference type="ARBA" id="ARBA00023235"/>
    </source>
</evidence>
<dbReference type="Proteomes" id="UP000198629">
    <property type="component" value="Unassembled WGS sequence"/>
</dbReference>
<dbReference type="Gene3D" id="6.10.140.970">
    <property type="match status" value="1"/>
</dbReference>
<evidence type="ECO:0000256" key="7">
    <source>
        <dbReference type="SAM" id="MobiDB-lite"/>
    </source>
</evidence>
<comment type="catalytic activity">
    <reaction evidence="1">
        <text>[protein]-peptidylproline (omega=180) = [protein]-peptidylproline (omega=0)</text>
        <dbReference type="Rhea" id="RHEA:16237"/>
        <dbReference type="Rhea" id="RHEA-COMP:10747"/>
        <dbReference type="Rhea" id="RHEA-COMP:10748"/>
        <dbReference type="ChEBI" id="CHEBI:83833"/>
        <dbReference type="ChEBI" id="CHEBI:83834"/>
        <dbReference type="EC" id="5.2.1.8"/>
    </reaction>
</comment>
<evidence type="ECO:0000256" key="1">
    <source>
        <dbReference type="ARBA" id="ARBA00000971"/>
    </source>
</evidence>